<evidence type="ECO:0000256" key="7">
    <source>
        <dbReference type="ARBA" id="ARBA00022842"/>
    </source>
</evidence>
<proteinExistence type="predicted"/>
<evidence type="ECO:0000256" key="1">
    <source>
        <dbReference type="ARBA" id="ARBA00001946"/>
    </source>
</evidence>
<evidence type="ECO:0000256" key="6">
    <source>
        <dbReference type="ARBA" id="ARBA00022801"/>
    </source>
</evidence>
<dbReference type="PRINTS" id="PR00377">
    <property type="entry name" value="IMPHPHTASES"/>
</dbReference>
<dbReference type="GO" id="GO:0004401">
    <property type="term" value="F:histidinol-phosphatase activity"/>
    <property type="evidence" value="ECO:0007669"/>
    <property type="project" value="UniProtKB-EC"/>
</dbReference>
<dbReference type="Gene3D" id="3.30.540.10">
    <property type="entry name" value="Fructose-1,6-Bisphosphatase, subunit A, domain 1"/>
    <property type="match status" value="1"/>
</dbReference>
<reference evidence="12 13" key="1">
    <citation type="submission" date="2019-06" db="EMBL/GenBank/DDBJ databases">
        <authorList>
            <person name="Li F."/>
        </authorList>
    </citation>
    <scope>NUCLEOTIDE SEQUENCE [LARGE SCALE GENOMIC DNA]</scope>
    <source>
        <strain evidence="12 13">10F1D-1</strain>
    </source>
</reference>
<dbReference type="GO" id="GO:0008934">
    <property type="term" value="F:inositol monophosphate 1-phosphatase activity"/>
    <property type="evidence" value="ECO:0007669"/>
    <property type="project" value="TreeGrafter"/>
</dbReference>
<dbReference type="GO" id="GO:0006020">
    <property type="term" value="P:inositol metabolic process"/>
    <property type="evidence" value="ECO:0007669"/>
    <property type="project" value="TreeGrafter"/>
</dbReference>
<dbReference type="EC" id="3.1.3.15" evidence="3"/>
<dbReference type="RefSeq" id="WP_141163285.1">
    <property type="nucleotide sequence ID" value="NZ_VHQG01000002.1"/>
</dbReference>
<evidence type="ECO:0000256" key="10">
    <source>
        <dbReference type="ARBA" id="ARBA00053547"/>
    </source>
</evidence>
<dbReference type="Proteomes" id="UP000316252">
    <property type="component" value="Unassembled WGS sequence"/>
</dbReference>
<keyword evidence="6" id="KW-0378">Hydrolase</keyword>
<dbReference type="PROSITE" id="PS00629">
    <property type="entry name" value="IMP_1"/>
    <property type="match status" value="1"/>
</dbReference>
<accession>A0A506Y3B6</accession>
<feature type="binding site" evidence="11">
    <location>
        <position position="89"/>
    </location>
    <ligand>
        <name>Mg(2+)</name>
        <dbReference type="ChEBI" id="CHEBI:18420"/>
        <label>1</label>
        <note>catalytic</note>
    </ligand>
</feature>
<dbReference type="InterPro" id="IPR020583">
    <property type="entry name" value="Inositol_monoP_metal-BS"/>
</dbReference>
<name>A0A506Y3B6_9MICO</name>
<evidence type="ECO:0000256" key="9">
    <source>
        <dbReference type="ARBA" id="ARBA00049158"/>
    </source>
</evidence>
<dbReference type="FunFam" id="3.30.540.10:FF:000003">
    <property type="entry name" value="Inositol-1-monophosphatase"/>
    <property type="match status" value="1"/>
</dbReference>
<dbReference type="OrthoDB" id="9772456at2"/>
<comment type="function">
    <text evidence="10">Catalyzes the dephosphorylation of histidinol-phosphate to histidinol, the direct precursor of histidine.</text>
</comment>
<comment type="cofactor">
    <cofactor evidence="1 11">
        <name>Mg(2+)</name>
        <dbReference type="ChEBI" id="CHEBI:18420"/>
    </cofactor>
</comment>
<feature type="binding site" evidence="11">
    <location>
        <position position="88"/>
    </location>
    <ligand>
        <name>Mg(2+)</name>
        <dbReference type="ChEBI" id="CHEBI:18420"/>
        <label>1</label>
        <note>catalytic</note>
    </ligand>
</feature>
<organism evidence="12 13">
    <name type="scientific">Schumannella soli</name>
    <dbReference type="NCBI Taxonomy" id="2590779"/>
    <lineage>
        <taxon>Bacteria</taxon>
        <taxon>Bacillati</taxon>
        <taxon>Actinomycetota</taxon>
        <taxon>Actinomycetes</taxon>
        <taxon>Micrococcales</taxon>
        <taxon>Microbacteriaceae</taxon>
        <taxon>Schumannella</taxon>
    </lineage>
</organism>
<evidence type="ECO:0000256" key="11">
    <source>
        <dbReference type="PIRSR" id="PIRSR600760-2"/>
    </source>
</evidence>
<gene>
    <name evidence="12" type="ORF">FJ657_08770</name>
</gene>
<dbReference type="PANTHER" id="PTHR20854">
    <property type="entry name" value="INOSITOL MONOPHOSPHATASE"/>
    <property type="match status" value="1"/>
</dbReference>
<keyword evidence="13" id="KW-1185">Reference proteome</keyword>
<dbReference type="GO" id="GO:0007165">
    <property type="term" value="P:signal transduction"/>
    <property type="evidence" value="ECO:0007669"/>
    <property type="project" value="TreeGrafter"/>
</dbReference>
<dbReference type="InterPro" id="IPR000760">
    <property type="entry name" value="Inositol_monophosphatase-like"/>
</dbReference>
<dbReference type="GO" id="GO:0046872">
    <property type="term" value="F:metal ion binding"/>
    <property type="evidence" value="ECO:0007669"/>
    <property type="project" value="UniProtKB-KW"/>
</dbReference>
<keyword evidence="7 11" id="KW-0460">Magnesium</keyword>
<dbReference type="EMBL" id="VHQG01000002">
    <property type="protein sequence ID" value="TPW75927.1"/>
    <property type="molecule type" value="Genomic_DNA"/>
</dbReference>
<evidence type="ECO:0000313" key="12">
    <source>
        <dbReference type="EMBL" id="TPW75927.1"/>
    </source>
</evidence>
<evidence type="ECO:0000313" key="13">
    <source>
        <dbReference type="Proteomes" id="UP000316252"/>
    </source>
</evidence>
<protein>
    <recommendedName>
        <fullName evidence="4">Histidinol-phosphatase</fullName>
        <ecNumber evidence="3">3.1.3.15</ecNumber>
    </recommendedName>
    <alternativeName>
        <fullName evidence="8">Histidinol-phosphate phosphatase</fullName>
    </alternativeName>
</protein>
<dbReference type="Pfam" id="PF00459">
    <property type="entry name" value="Inositol_P"/>
    <property type="match status" value="1"/>
</dbReference>
<dbReference type="AlphaFoldDB" id="A0A506Y3B6"/>
<keyword evidence="5 11" id="KW-0479">Metal-binding</keyword>
<feature type="binding site" evidence="11">
    <location>
        <position position="216"/>
    </location>
    <ligand>
        <name>Mg(2+)</name>
        <dbReference type="ChEBI" id="CHEBI:18420"/>
        <label>1</label>
        <note>catalytic</note>
    </ligand>
</feature>
<evidence type="ECO:0000256" key="3">
    <source>
        <dbReference type="ARBA" id="ARBA00013085"/>
    </source>
</evidence>
<comment type="catalytic activity">
    <reaction evidence="9">
        <text>L-histidinol phosphate + H2O = L-histidinol + phosphate</text>
        <dbReference type="Rhea" id="RHEA:14465"/>
        <dbReference type="ChEBI" id="CHEBI:15377"/>
        <dbReference type="ChEBI" id="CHEBI:43474"/>
        <dbReference type="ChEBI" id="CHEBI:57699"/>
        <dbReference type="ChEBI" id="CHEBI:57980"/>
        <dbReference type="EC" id="3.1.3.15"/>
    </reaction>
</comment>
<dbReference type="Gene3D" id="3.40.190.80">
    <property type="match status" value="1"/>
</dbReference>
<dbReference type="PANTHER" id="PTHR20854:SF4">
    <property type="entry name" value="INOSITOL-1-MONOPHOSPHATASE-RELATED"/>
    <property type="match status" value="1"/>
</dbReference>
<evidence type="ECO:0000256" key="8">
    <source>
        <dbReference type="ARBA" id="ARBA00033209"/>
    </source>
</evidence>
<dbReference type="SUPFAM" id="SSF56655">
    <property type="entry name" value="Carbohydrate phosphatase"/>
    <property type="match status" value="1"/>
</dbReference>
<evidence type="ECO:0000256" key="4">
    <source>
        <dbReference type="ARBA" id="ARBA00021697"/>
    </source>
</evidence>
<evidence type="ECO:0000256" key="5">
    <source>
        <dbReference type="ARBA" id="ARBA00022723"/>
    </source>
</evidence>
<comment type="caution">
    <text evidence="12">The sequence shown here is derived from an EMBL/GenBank/DDBJ whole genome shotgun (WGS) entry which is preliminary data.</text>
</comment>
<evidence type="ECO:0000256" key="2">
    <source>
        <dbReference type="ARBA" id="ARBA00004970"/>
    </source>
</evidence>
<sequence>MTDYSLADDLAVALSLAAEADLVSLARYRAADLDVTLKADRTHVTDADTRVEKVIREQLEAVRPGDAIFGEEFGGELGDGRVWVIDPIDGTANFLRGVPIWGTLIALVVDGVPQVGVVSSPALGRRWWGATGHGAFVQQQDEAPRRIRVSDVATLGESNISYNSFQGWDAEGRLEQLTALNRAVWRSRAIGDIWSYMLVAEGAVDMAGEYDLKPWDLAPIAPIVREAGGRFTSLDGEDTLSAGSALATNGRIHDAVLAITAR</sequence>
<feature type="binding site" evidence="11">
    <location>
        <position position="71"/>
    </location>
    <ligand>
        <name>Mg(2+)</name>
        <dbReference type="ChEBI" id="CHEBI:18420"/>
        <label>1</label>
        <note>catalytic</note>
    </ligand>
</feature>
<feature type="binding site" evidence="11">
    <location>
        <position position="86"/>
    </location>
    <ligand>
        <name>Mg(2+)</name>
        <dbReference type="ChEBI" id="CHEBI:18420"/>
        <label>1</label>
        <note>catalytic</note>
    </ligand>
</feature>
<comment type="pathway">
    <text evidence="2">Amino-acid biosynthesis; L-histidine biosynthesis; L-histidine from 5-phospho-alpha-D-ribose 1-diphosphate: step 8/9.</text>
</comment>